<proteinExistence type="inferred from homology"/>
<dbReference type="PROSITE" id="PS50173">
    <property type="entry name" value="UMUC"/>
    <property type="match status" value="1"/>
</dbReference>
<dbReference type="InterPro" id="IPR001126">
    <property type="entry name" value="UmuC"/>
</dbReference>
<evidence type="ECO:0000313" key="8">
    <source>
        <dbReference type="Proteomes" id="UP000289132"/>
    </source>
</evidence>
<evidence type="ECO:0000313" key="5">
    <source>
        <dbReference type="EMBL" id="AXK48675.1"/>
    </source>
</evidence>
<dbReference type="RefSeq" id="WP_115428194.1">
    <property type="nucleotide sequence ID" value="NZ_CP031367.1"/>
</dbReference>
<reference evidence="6 8" key="1">
    <citation type="submission" date="2017-10" db="EMBL/GenBank/DDBJ databases">
        <title>Genomics of the genus Arcobacter.</title>
        <authorList>
            <person name="Perez-Cataluna A."/>
            <person name="Figueras M.J."/>
        </authorList>
    </citation>
    <scope>NUCLEOTIDE SEQUENCE [LARGE SCALE GENOMIC DNA]</scope>
    <source>
        <strain evidence="6 8">LMG 25534</strain>
    </source>
</reference>
<keyword evidence="3" id="KW-0239">DNA-directed DNA polymerase</keyword>
<dbReference type="EMBL" id="PDKD01000008">
    <property type="protein sequence ID" value="RXJ91379.1"/>
    <property type="molecule type" value="Genomic_DNA"/>
</dbReference>
<keyword evidence="5" id="KW-0808">Transferase</keyword>
<dbReference type="PANTHER" id="PTHR11076">
    <property type="entry name" value="DNA REPAIR POLYMERASE UMUC / TRANSFERASE FAMILY MEMBER"/>
    <property type="match status" value="1"/>
</dbReference>
<dbReference type="CDD" id="cd03586">
    <property type="entry name" value="PolY_Pol_IV_kappa"/>
    <property type="match status" value="1"/>
</dbReference>
<protein>
    <submittedName>
        <fullName evidence="5">DNA polymerase IV</fullName>
        <ecNumber evidence="5">2.7.7.7</ecNumber>
    </submittedName>
</protein>
<dbReference type="GO" id="GO:0003887">
    <property type="term" value="F:DNA-directed DNA polymerase activity"/>
    <property type="evidence" value="ECO:0007669"/>
    <property type="project" value="UniProtKB-EC"/>
</dbReference>
<keyword evidence="2" id="KW-0515">Mutator protein</keyword>
<dbReference type="GO" id="GO:0009432">
    <property type="term" value="P:SOS response"/>
    <property type="evidence" value="ECO:0007669"/>
    <property type="project" value="TreeGrafter"/>
</dbReference>
<dbReference type="InterPro" id="IPR022880">
    <property type="entry name" value="DNApol_IV"/>
</dbReference>
<dbReference type="Pfam" id="PF00817">
    <property type="entry name" value="IMS"/>
    <property type="match status" value="1"/>
</dbReference>
<dbReference type="Gene3D" id="3.30.70.270">
    <property type="match status" value="1"/>
</dbReference>
<dbReference type="InterPro" id="IPR043502">
    <property type="entry name" value="DNA/RNA_pol_sf"/>
</dbReference>
<dbReference type="GO" id="GO:0006281">
    <property type="term" value="P:DNA repair"/>
    <property type="evidence" value="ECO:0007669"/>
    <property type="project" value="InterPro"/>
</dbReference>
<dbReference type="GO" id="GO:0005829">
    <property type="term" value="C:cytosol"/>
    <property type="evidence" value="ECO:0007669"/>
    <property type="project" value="TreeGrafter"/>
</dbReference>
<evidence type="ECO:0000256" key="1">
    <source>
        <dbReference type="ARBA" id="ARBA00010945"/>
    </source>
</evidence>
<dbReference type="PANTHER" id="PTHR11076:SF33">
    <property type="entry name" value="DNA POLYMERASE KAPPA"/>
    <property type="match status" value="1"/>
</dbReference>
<dbReference type="EC" id="2.7.7.7" evidence="5"/>
<keyword evidence="8" id="KW-1185">Reference proteome</keyword>
<gene>
    <name evidence="5" type="primary">dinP</name>
    <name evidence="5" type="ORF">ATR_0806</name>
    <name evidence="6" type="ORF">CRU87_05915</name>
</gene>
<dbReference type="AlphaFoldDB" id="A0AAD0VMA1"/>
<dbReference type="Proteomes" id="UP000289132">
    <property type="component" value="Unassembled WGS sequence"/>
</dbReference>
<dbReference type="GO" id="GO:0042276">
    <property type="term" value="P:error-prone translesion synthesis"/>
    <property type="evidence" value="ECO:0007669"/>
    <property type="project" value="TreeGrafter"/>
</dbReference>
<feature type="domain" description="UmuC" evidence="4">
    <location>
        <begin position="2"/>
        <end position="225"/>
    </location>
</feature>
<dbReference type="InterPro" id="IPR043128">
    <property type="entry name" value="Rev_trsase/Diguanyl_cyclase"/>
</dbReference>
<dbReference type="Gene3D" id="3.40.1170.60">
    <property type="match status" value="2"/>
</dbReference>
<reference evidence="5 7" key="2">
    <citation type="submission" date="2018-07" db="EMBL/GenBank/DDBJ databases">
        <title>Complete genome of the Arcobacter trophiarum type strain LMG 25534.</title>
        <authorList>
            <person name="Miller W.G."/>
            <person name="Yee E."/>
        </authorList>
    </citation>
    <scope>NUCLEOTIDE SEQUENCE [LARGE SCALE GENOMIC DNA]</scope>
    <source>
        <strain evidence="5 7">LMG 25534</strain>
    </source>
</reference>
<dbReference type="Gene3D" id="1.10.150.20">
    <property type="entry name" value="5' to 3' exonuclease, C-terminal subdomain"/>
    <property type="match status" value="1"/>
</dbReference>
<comment type="similarity">
    <text evidence="1">Belongs to the DNA polymerase type-Y family.</text>
</comment>
<accession>A0AAD0VMA1</accession>
<evidence type="ECO:0000256" key="2">
    <source>
        <dbReference type="ARBA" id="ARBA00022457"/>
    </source>
</evidence>
<sequence>MFIHIDLDCYFVSAHRTLDKSLIGIPVAVGGKSNVDIFSNTRVKRKMATNRASFSSKILDNEDEKNGIDYFIDENSRVRGIITTASYEARAFGIKTAMSVNEALQLCPNLKMIAPKYSLYDELSSKLKKLLEVEIPLVEQFSIDEFFGDLSGYISENEAKEFAIKLKNKIFNELQLPCSIGLANTKYLSKLMTNEAKPNGVKLLKKEDIEEFTKDILIENFTGIGKAFCEKLSGYNIKTLGDIRKNKDLFYSFGKIGVDTYNRVCGIKDNKLTINKERKSLGIGRSFDVVFSREEIKRRVMILSRYLSFIVKKEEYNPLSFQIQIRYEYNIKSKAQENSNKIFNEFDFKNSMIKLFLSADKHRNYGVVQLYITVFNFAKKGEHTFNLFEYEDDLKKDKLGENIQILREKFGVDILKNASELS</sequence>
<dbReference type="Proteomes" id="UP000254504">
    <property type="component" value="Chromosome"/>
</dbReference>
<name>A0AAD0VMA1_9BACT</name>
<evidence type="ECO:0000313" key="6">
    <source>
        <dbReference type="EMBL" id="RXJ91379.1"/>
    </source>
</evidence>
<dbReference type="EMBL" id="CP031367">
    <property type="protein sequence ID" value="AXK48675.1"/>
    <property type="molecule type" value="Genomic_DNA"/>
</dbReference>
<dbReference type="SUPFAM" id="SSF56672">
    <property type="entry name" value="DNA/RNA polymerases"/>
    <property type="match status" value="1"/>
</dbReference>
<evidence type="ECO:0000313" key="7">
    <source>
        <dbReference type="Proteomes" id="UP000254504"/>
    </source>
</evidence>
<keyword evidence="5" id="KW-0548">Nucleotidyltransferase</keyword>
<dbReference type="KEGG" id="atp:ATR_0806"/>
<organism evidence="5 7">
    <name type="scientific">Aliarcobacter trophiarum LMG 25534</name>
    <dbReference type="NCBI Taxonomy" id="1032241"/>
    <lineage>
        <taxon>Bacteria</taxon>
        <taxon>Pseudomonadati</taxon>
        <taxon>Campylobacterota</taxon>
        <taxon>Epsilonproteobacteria</taxon>
        <taxon>Campylobacterales</taxon>
        <taxon>Arcobacteraceae</taxon>
        <taxon>Aliarcobacter</taxon>
    </lineage>
</organism>
<evidence type="ECO:0000259" key="4">
    <source>
        <dbReference type="PROSITE" id="PS50173"/>
    </source>
</evidence>
<dbReference type="InterPro" id="IPR050116">
    <property type="entry name" value="DNA_polymerase-Y"/>
</dbReference>
<evidence type="ECO:0000256" key="3">
    <source>
        <dbReference type="ARBA" id="ARBA00022932"/>
    </source>
</evidence>